<dbReference type="AlphaFoldDB" id="A0A0C2W0G3"/>
<accession>A0A0C2W0G3</accession>
<evidence type="ECO:0000313" key="2">
    <source>
        <dbReference type="EMBL" id="KIL54577.1"/>
    </source>
</evidence>
<sequence>KRTVIFSILIQSSCQKANTFQSMFGVFLHACRTPEKVIETLAHMGISVSTKTIHYSIKSLSMNARRALQELGRTMRAAIAYDNVDVMLRRSVAVVEKSNENLRHLTSGLFFPLMHGVTREHLKYSKLLWEKSPFNPANANAILEKKTYFDLLRLMPDELDESGTTTRDCFVAWLYLRDLCTYGPEYFRAFRPHFADPEPIEAIPVVKTDILPAYAMEVNNSTTSGNIQAIDNLLEQGGILDPDEIFEQDYNPDFDVTDYIVIFHGDLGTGERIRSIRQRRSIEDTVYDRKQMVFFCPGLFHCKMACIDTLHRIFIKPEQGRKDESSLMHDAKILRPKETHILTTKPGFRRMHQMVVTIKDLYVYFYL</sequence>
<evidence type="ECO:0000259" key="1">
    <source>
        <dbReference type="Pfam" id="PF20231"/>
    </source>
</evidence>
<gene>
    <name evidence="2" type="ORF">M378DRAFT_92285</name>
</gene>
<dbReference type="InterPro" id="IPR046496">
    <property type="entry name" value="DUF6589"/>
</dbReference>
<reference evidence="2 3" key="1">
    <citation type="submission" date="2014-04" db="EMBL/GenBank/DDBJ databases">
        <title>Evolutionary Origins and Diversification of the Mycorrhizal Mutualists.</title>
        <authorList>
            <consortium name="DOE Joint Genome Institute"/>
            <consortium name="Mycorrhizal Genomics Consortium"/>
            <person name="Kohler A."/>
            <person name="Kuo A."/>
            <person name="Nagy L.G."/>
            <person name="Floudas D."/>
            <person name="Copeland A."/>
            <person name="Barry K.W."/>
            <person name="Cichocki N."/>
            <person name="Veneault-Fourrey C."/>
            <person name="LaButti K."/>
            <person name="Lindquist E.A."/>
            <person name="Lipzen A."/>
            <person name="Lundell T."/>
            <person name="Morin E."/>
            <person name="Murat C."/>
            <person name="Riley R."/>
            <person name="Ohm R."/>
            <person name="Sun H."/>
            <person name="Tunlid A."/>
            <person name="Henrissat B."/>
            <person name="Grigoriev I.V."/>
            <person name="Hibbett D.S."/>
            <person name="Martin F."/>
        </authorList>
    </citation>
    <scope>NUCLEOTIDE SEQUENCE [LARGE SCALE GENOMIC DNA]</scope>
    <source>
        <strain evidence="2 3">Koide BX008</strain>
    </source>
</reference>
<dbReference type="OrthoDB" id="4743193at2759"/>
<dbReference type="InParanoid" id="A0A0C2W0G3"/>
<dbReference type="Proteomes" id="UP000054549">
    <property type="component" value="Unassembled WGS sequence"/>
</dbReference>
<dbReference type="HOGENOM" id="CLU_074408_0_0_1"/>
<name>A0A0C2W0G3_AMAMK</name>
<dbReference type="Pfam" id="PF20231">
    <property type="entry name" value="DUF6589"/>
    <property type="match status" value="1"/>
</dbReference>
<dbReference type="EMBL" id="KN818694">
    <property type="protein sequence ID" value="KIL54577.1"/>
    <property type="molecule type" value="Genomic_DNA"/>
</dbReference>
<dbReference type="STRING" id="946122.A0A0C2W0G3"/>
<keyword evidence="3" id="KW-1185">Reference proteome</keyword>
<protein>
    <recommendedName>
        <fullName evidence="1">DUF6589 domain-containing protein</fullName>
    </recommendedName>
</protein>
<feature type="domain" description="DUF6589" evidence="1">
    <location>
        <begin position="164"/>
        <end position="358"/>
    </location>
</feature>
<feature type="non-terminal residue" evidence="2">
    <location>
        <position position="1"/>
    </location>
</feature>
<organism evidence="2 3">
    <name type="scientific">Amanita muscaria (strain Koide BX008)</name>
    <dbReference type="NCBI Taxonomy" id="946122"/>
    <lineage>
        <taxon>Eukaryota</taxon>
        <taxon>Fungi</taxon>
        <taxon>Dikarya</taxon>
        <taxon>Basidiomycota</taxon>
        <taxon>Agaricomycotina</taxon>
        <taxon>Agaricomycetes</taxon>
        <taxon>Agaricomycetidae</taxon>
        <taxon>Agaricales</taxon>
        <taxon>Pluteineae</taxon>
        <taxon>Amanitaceae</taxon>
        <taxon>Amanita</taxon>
    </lineage>
</organism>
<proteinExistence type="predicted"/>
<evidence type="ECO:0000313" key="3">
    <source>
        <dbReference type="Proteomes" id="UP000054549"/>
    </source>
</evidence>